<feature type="transmembrane region" description="Helical" evidence="8">
    <location>
        <begin position="82"/>
        <end position="111"/>
    </location>
</feature>
<feature type="transmembrane region" description="Helical" evidence="8">
    <location>
        <begin position="173"/>
        <end position="195"/>
    </location>
</feature>
<evidence type="ECO:0000256" key="1">
    <source>
        <dbReference type="ARBA" id="ARBA00004651"/>
    </source>
</evidence>
<evidence type="ECO:0000256" key="5">
    <source>
        <dbReference type="ARBA" id="ARBA00022692"/>
    </source>
</evidence>
<feature type="transmembrane region" description="Helical" evidence="8">
    <location>
        <begin position="123"/>
        <end position="144"/>
    </location>
</feature>
<feature type="transmembrane region" description="Helical" evidence="8">
    <location>
        <begin position="15"/>
        <end position="36"/>
    </location>
</feature>
<reference evidence="10 11" key="1">
    <citation type="journal article" date="2016" name="Nat. Commun.">
        <title>Thousands of microbial genomes shed light on interconnected biogeochemical processes in an aquifer system.</title>
        <authorList>
            <person name="Anantharaman K."/>
            <person name="Brown C.T."/>
            <person name="Hug L.A."/>
            <person name="Sharon I."/>
            <person name="Castelle C.J."/>
            <person name="Probst A.J."/>
            <person name="Thomas B.C."/>
            <person name="Singh A."/>
            <person name="Wilkins M.J."/>
            <person name="Karaoz U."/>
            <person name="Brodie E.L."/>
            <person name="Williams K.H."/>
            <person name="Hubbard S.S."/>
            <person name="Banfield J.F."/>
        </authorList>
    </citation>
    <scope>NUCLEOTIDE SEQUENCE [LARGE SCALE GENOMIC DNA]</scope>
</reference>
<keyword evidence="5 8" id="KW-0812">Transmembrane</keyword>
<feature type="transmembrane region" description="Helical" evidence="8">
    <location>
        <begin position="150"/>
        <end position="166"/>
    </location>
</feature>
<keyword evidence="6 8" id="KW-1133">Transmembrane helix</keyword>
<evidence type="ECO:0000256" key="7">
    <source>
        <dbReference type="ARBA" id="ARBA00023136"/>
    </source>
</evidence>
<feature type="transmembrane region" description="Helical" evidence="8">
    <location>
        <begin position="215"/>
        <end position="235"/>
    </location>
</feature>
<evidence type="ECO:0000256" key="2">
    <source>
        <dbReference type="ARBA" id="ARBA00022475"/>
    </source>
</evidence>
<evidence type="ECO:0000313" key="10">
    <source>
        <dbReference type="EMBL" id="OGC47094.1"/>
    </source>
</evidence>
<dbReference type="PANTHER" id="PTHR33908:SF11">
    <property type="entry name" value="MEMBRANE PROTEIN"/>
    <property type="match status" value="1"/>
</dbReference>
<dbReference type="GO" id="GO:0005886">
    <property type="term" value="C:plasma membrane"/>
    <property type="evidence" value="ECO:0007669"/>
    <property type="project" value="UniProtKB-SubCell"/>
</dbReference>
<dbReference type="InterPro" id="IPR050297">
    <property type="entry name" value="LipidA_mod_glycosyltrf_83"/>
</dbReference>
<evidence type="ECO:0000256" key="8">
    <source>
        <dbReference type="SAM" id="Phobius"/>
    </source>
</evidence>
<organism evidence="10 11">
    <name type="scientific">candidate division WWE3 bacterium RIFCSPHIGHO2_01_FULL_35_17</name>
    <dbReference type="NCBI Taxonomy" id="1802614"/>
    <lineage>
        <taxon>Bacteria</taxon>
        <taxon>Katanobacteria</taxon>
    </lineage>
</organism>
<keyword evidence="4" id="KW-0808">Transferase</keyword>
<protein>
    <recommendedName>
        <fullName evidence="9">Glycosyltransferase RgtA/B/C/D-like domain-containing protein</fullName>
    </recommendedName>
</protein>
<evidence type="ECO:0000313" key="11">
    <source>
        <dbReference type="Proteomes" id="UP000176444"/>
    </source>
</evidence>
<dbReference type="PANTHER" id="PTHR33908">
    <property type="entry name" value="MANNOSYLTRANSFERASE YKCB-RELATED"/>
    <property type="match status" value="1"/>
</dbReference>
<comment type="subcellular location">
    <subcellularLocation>
        <location evidence="1">Cell membrane</location>
        <topology evidence="1">Multi-pass membrane protein</topology>
    </subcellularLocation>
</comment>
<name>A0A1F4UQ70_UNCKA</name>
<feature type="transmembrane region" description="Helical" evidence="8">
    <location>
        <begin position="377"/>
        <end position="402"/>
    </location>
</feature>
<comment type="caution">
    <text evidence="10">The sequence shown here is derived from an EMBL/GenBank/DDBJ whole genome shotgun (WGS) entry which is preliminary data.</text>
</comment>
<dbReference type="AlphaFoldDB" id="A0A1F4UQ70"/>
<evidence type="ECO:0000259" key="9">
    <source>
        <dbReference type="Pfam" id="PF13231"/>
    </source>
</evidence>
<dbReference type="GO" id="GO:0016763">
    <property type="term" value="F:pentosyltransferase activity"/>
    <property type="evidence" value="ECO:0007669"/>
    <property type="project" value="TreeGrafter"/>
</dbReference>
<gene>
    <name evidence="10" type="ORF">A2713_01890</name>
</gene>
<feature type="domain" description="Glycosyltransferase RgtA/B/C/D-like" evidence="9">
    <location>
        <begin position="81"/>
        <end position="230"/>
    </location>
</feature>
<keyword evidence="7 8" id="KW-0472">Membrane</keyword>
<keyword evidence="2" id="KW-1003">Cell membrane</keyword>
<feature type="transmembrane region" description="Helical" evidence="8">
    <location>
        <begin position="408"/>
        <end position="430"/>
    </location>
</feature>
<accession>A0A1F4UQ70</accession>
<dbReference type="InterPro" id="IPR038731">
    <property type="entry name" value="RgtA/B/C-like"/>
</dbReference>
<evidence type="ECO:0000256" key="4">
    <source>
        <dbReference type="ARBA" id="ARBA00022679"/>
    </source>
</evidence>
<sequence>MMEKIKTWLKNNRKIIIIFLIAFIPRLIFMLASYFIQGDYSFREGQDGYLDAGLNLLLHGVFTGESNFPLTPHSFPAPGYPVLLAVSWLIIPKYVFVVFWQNIMFSIFIVYIYKFSRLFFNDFISFAAAIFTALEPFSILWPNVVMSETPFLLFFMLSLYFLALFWKEEKWKFIIYSAVLLGLAALIRPIVTYFYPVIFISSVIMSWPKITQPKLVKFLLVYLIVFLAVISSWSVRNKIQFNDYAISTLPNYLYFLTAARDFLILSQGMSEIEADNYLQNLAIEKAGVENFNQILMKDKYIPVLKEITQSLIKADLSGYFKWHLIKSIPVLTDSGWMEILVFWHIKADKAQKVNISNLIIQRDFSALASAMKDNRIFLIRIIGVGFWLFIDFIAFLGIIFMFLRKELLKISLVMLLIIGYFVFASSWAALARLRLPFQPFLFLFFFYGLYWLYNKYLIKEKQSIL</sequence>
<evidence type="ECO:0000256" key="6">
    <source>
        <dbReference type="ARBA" id="ARBA00022989"/>
    </source>
</evidence>
<dbReference type="Pfam" id="PF13231">
    <property type="entry name" value="PMT_2"/>
    <property type="match status" value="1"/>
</dbReference>
<proteinExistence type="predicted"/>
<dbReference type="GO" id="GO:0009103">
    <property type="term" value="P:lipopolysaccharide biosynthetic process"/>
    <property type="evidence" value="ECO:0007669"/>
    <property type="project" value="UniProtKB-ARBA"/>
</dbReference>
<dbReference type="EMBL" id="MEUX01000022">
    <property type="protein sequence ID" value="OGC47094.1"/>
    <property type="molecule type" value="Genomic_DNA"/>
</dbReference>
<evidence type="ECO:0000256" key="3">
    <source>
        <dbReference type="ARBA" id="ARBA00022676"/>
    </source>
</evidence>
<dbReference type="Proteomes" id="UP000176444">
    <property type="component" value="Unassembled WGS sequence"/>
</dbReference>
<feature type="transmembrane region" description="Helical" evidence="8">
    <location>
        <begin position="437"/>
        <end position="453"/>
    </location>
</feature>
<keyword evidence="3" id="KW-0328">Glycosyltransferase</keyword>